<dbReference type="EMBL" id="FJUX01000026">
    <property type="protein sequence ID" value="CZS96349.1"/>
    <property type="molecule type" value="Genomic_DNA"/>
</dbReference>
<sequence>MAPHVREEYPQAYQSLISSKGLDFIFSDRMAYDLDLATGTASTLFPISKEQALEEFRRFVAIKTFAINIMAKEIGPTLLMEHIWRITVYDPIFYTDLQNALEITMPYRPKETVAEAEREKRLETMVDVYEQWFGVPPHDLPIAPILRPSVGAMSILPTITMEQSDPELIKNVNSTLALEAHVQARSIIASVFDQEIVNFDVEMPTGGLFHCSAYRGRIVGTFIRALSLFWYVEEHTIQLTYNGTRLWPGERLGEFGFNNGATVGLDFVAGQ</sequence>
<reference evidence="2" key="1">
    <citation type="submission" date="2016-03" db="EMBL/GenBank/DDBJ databases">
        <authorList>
            <person name="Guldener U."/>
        </authorList>
    </citation>
    <scope>NUCLEOTIDE SEQUENCE [LARGE SCALE GENOMIC DNA]</scope>
    <source>
        <strain evidence="2">04CH-RAC-A.6.1</strain>
    </source>
</reference>
<evidence type="ECO:0000313" key="2">
    <source>
        <dbReference type="Proteomes" id="UP000178912"/>
    </source>
</evidence>
<protein>
    <submittedName>
        <fullName evidence="1">Uncharacterized protein</fullName>
    </submittedName>
</protein>
<proteinExistence type="predicted"/>
<dbReference type="AlphaFoldDB" id="A0A1E1KEA6"/>
<organism evidence="1 2">
    <name type="scientific">Rhynchosporium agropyri</name>
    <dbReference type="NCBI Taxonomy" id="914238"/>
    <lineage>
        <taxon>Eukaryota</taxon>
        <taxon>Fungi</taxon>
        <taxon>Dikarya</taxon>
        <taxon>Ascomycota</taxon>
        <taxon>Pezizomycotina</taxon>
        <taxon>Leotiomycetes</taxon>
        <taxon>Helotiales</taxon>
        <taxon>Ploettnerulaceae</taxon>
        <taxon>Rhynchosporium</taxon>
    </lineage>
</organism>
<dbReference type="Proteomes" id="UP000178912">
    <property type="component" value="Unassembled WGS sequence"/>
</dbReference>
<keyword evidence="2" id="KW-1185">Reference proteome</keyword>
<name>A0A1E1KEA6_9HELO</name>
<accession>A0A1E1KEA6</accession>
<evidence type="ECO:0000313" key="1">
    <source>
        <dbReference type="EMBL" id="CZS96349.1"/>
    </source>
</evidence>
<dbReference type="OrthoDB" id="3565257at2759"/>
<gene>
    <name evidence="1" type="ORF">RAG0_05714</name>
</gene>